<evidence type="ECO:0000313" key="7">
    <source>
        <dbReference type="Proteomes" id="UP001217500"/>
    </source>
</evidence>
<name>A0AAF0BNC5_9PROT</name>
<dbReference type="InterPro" id="IPR023352">
    <property type="entry name" value="MAPEG-like_dom_sf"/>
</dbReference>
<keyword evidence="7" id="KW-1185">Reference proteome</keyword>
<proteinExistence type="predicted"/>
<dbReference type="SUPFAM" id="SSF161084">
    <property type="entry name" value="MAPEG domain-like"/>
    <property type="match status" value="1"/>
</dbReference>
<feature type="transmembrane region" description="Helical" evidence="5">
    <location>
        <begin position="107"/>
        <end position="126"/>
    </location>
</feature>
<keyword evidence="2 5" id="KW-0812">Transmembrane</keyword>
<sequence length="134" mass="14085">MTQLTITAAIASILALSLIPLSIQVGVKRLQTGIFFGEAGNSDLARRRAAQSNYVQYVPFFITLLAICELAGAATWLIASAGASMVLGRSLHAWCLLATNGTGNARAAGMILTFTSFALTGGYLGWWSMIAATN</sequence>
<dbReference type="PANTHER" id="PTHR35814:SF1">
    <property type="entry name" value="GLUTATHIONE S-TRANSFERASE-RELATED"/>
    <property type="match status" value="1"/>
</dbReference>
<evidence type="ECO:0000256" key="2">
    <source>
        <dbReference type="ARBA" id="ARBA00022692"/>
    </source>
</evidence>
<dbReference type="RefSeq" id="WP_289505655.1">
    <property type="nucleotide sequence ID" value="NZ_CP116805.1"/>
</dbReference>
<keyword evidence="4 5" id="KW-0472">Membrane</keyword>
<dbReference type="EMBL" id="CP116805">
    <property type="protein sequence ID" value="WCL55801.1"/>
    <property type="molecule type" value="Genomic_DNA"/>
</dbReference>
<accession>A0AAF0BNC5</accession>
<evidence type="ECO:0000313" key="6">
    <source>
        <dbReference type="EMBL" id="WCL55801.1"/>
    </source>
</evidence>
<dbReference type="KEGG" id="gso:PH603_13085"/>
<dbReference type="Proteomes" id="UP001217500">
    <property type="component" value="Chromosome"/>
</dbReference>
<dbReference type="Pfam" id="PF01124">
    <property type="entry name" value="MAPEG"/>
    <property type="match status" value="1"/>
</dbReference>
<dbReference type="AlphaFoldDB" id="A0AAF0BNC5"/>
<gene>
    <name evidence="6" type="ORF">PH603_13085</name>
</gene>
<dbReference type="Gene3D" id="1.20.120.550">
    <property type="entry name" value="Membrane associated eicosanoid/glutathione metabolism-like domain"/>
    <property type="match status" value="1"/>
</dbReference>
<organism evidence="6 7">
    <name type="scientific">Gimibacter soli</name>
    <dbReference type="NCBI Taxonomy" id="3024400"/>
    <lineage>
        <taxon>Bacteria</taxon>
        <taxon>Pseudomonadati</taxon>
        <taxon>Pseudomonadota</taxon>
        <taxon>Alphaproteobacteria</taxon>
        <taxon>Kordiimonadales</taxon>
        <taxon>Temperatibacteraceae</taxon>
        <taxon>Gimibacter</taxon>
    </lineage>
</organism>
<feature type="transmembrane region" description="Helical" evidence="5">
    <location>
        <begin position="54"/>
        <end position="87"/>
    </location>
</feature>
<protein>
    <submittedName>
        <fullName evidence="6">MAPEG family protein</fullName>
    </submittedName>
</protein>
<evidence type="ECO:0000256" key="5">
    <source>
        <dbReference type="SAM" id="Phobius"/>
    </source>
</evidence>
<dbReference type="PANTHER" id="PTHR35814">
    <property type="match status" value="1"/>
</dbReference>
<feature type="transmembrane region" description="Helical" evidence="5">
    <location>
        <begin position="6"/>
        <end position="27"/>
    </location>
</feature>
<reference evidence="6" key="1">
    <citation type="submission" date="2023-01" db="EMBL/GenBank/DDBJ databases">
        <title>The genome sequence of Kordiimonadaceae bacterium 6D33.</title>
        <authorList>
            <person name="Liu Y."/>
        </authorList>
    </citation>
    <scope>NUCLEOTIDE SEQUENCE</scope>
    <source>
        <strain evidence="6">6D33</strain>
    </source>
</reference>
<evidence type="ECO:0000256" key="4">
    <source>
        <dbReference type="ARBA" id="ARBA00023136"/>
    </source>
</evidence>
<comment type="subcellular location">
    <subcellularLocation>
        <location evidence="1">Membrane</location>
    </subcellularLocation>
</comment>
<evidence type="ECO:0000256" key="3">
    <source>
        <dbReference type="ARBA" id="ARBA00022989"/>
    </source>
</evidence>
<dbReference type="InterPro" id="IPR001129">
    <property type="entry name" value="Membr-assoc_MAPEG"/>
</dbReference>
<keyword evidence="3 5" id="KW-1133">Transmembrane helix</keyword>
<dbReference type="GO" id="GO:0016020">
    <property type="term" value="C:membrane"/>
    <property type="evidence" value="ECO:0007669"/>
    <property type="project" value="UniProtKB-SubCell"/>
</dbReference>
<evidence type="ECO:0000256" key="1">
    <source>
        <dbReference type="ARBA" id="ARBA00004370"/>
    </source>
</evidence>